<dbReference type="InterPro" id="IPR014729">
    <property type="entry name" value="Rossmann-like_a/b/a_fold"/>
</dbReference>
<gene>
    <name evidence="4" type="ORF">HYG82_06540</name>
</gene>
<feature type="coiled-coil region" evidence="2">
    <location>
        <begin position="57"/>
        <end position="88"/>
    </location>
</feature>
<dbReference type="PANTHER" id="PTHR46268">
    <property type="entry name" value="STRESS RESPONSE PROTEIN NHAX"/>
    <property type="match status" value="1"/>
</dbReference>
<keyword evidence="2" id="KW-0175">Coiled coil</keyword>
<protein>
    <submittedName>
        <fullName evidence="4">Universal stress protein</fullName>
    </submittedName>
</protein>
<dbReference type="GeneID" id="56032933"/>
<dbReference type="EMBL" id="CP058601">
    <property type="protein sequence ID" value="QLG48527.1"/>
    <property type="molecule type" value="Genomic_DNA"/>
</dbReference>
<dbReference type="InterPro" id="IPR006016">
    <property type="entry name" value="UspA"/>
</dbReference>
<dbReference type="CDD" id="cd00293">
    <property type="entry name" value="USP-like"/>
    <property type="match status" value="1"/>
</dbReference>
<dbReference type="KEGG" id="haly:HYG82_06540"/>
<dbReference type="Gene3D" id="3.40.50.620">
    <property type="entry name" value="HUPs"/>
    <property type="match status" value="1"/>
</dbReference>
<evidence type="ECO:0000313" key="4">
    <source>
        <dbReference type="EMBL" id="QLG48527.1"/>
    </source>
</evidence>
<dbReference type="RefSeq" id="WP_179260266.1">
    <property type="nucleotide sequence ID" value="NZ_CP058601.1"/>
</dbReference>
<name>A0A7D5GGT0_9EURY</name>
<reference evidence="4 5" key="1">
    <citation type="submission" date="2020-07" db="EMBL/GenBank/DDBJ databases">
        <authorList>
            <person name="Cui H."/>
        </authorList>
    </citation>
    <scope>NUCLEOTIDE SEQUENCE [LARGE SCALE GENOMIC DNA]</scope>
    <source>
        <strain evidence="4 5">YPL8</strain>
    </source>
</reference>
<organism evidence="4 5">
    <name type="scientific">Natrinema halophilum</name>
    <dbReference type="NCBI Taxonomy" id="1699371"/>
    <lineage>
        <taxon>Archaea</taxon>
        <taxon>Methanobacteriati</taxon>
        <taxon>Methanobacteriota</taxon>
        <taxon>Stenosarchaea group</taxon>
        <taxon>Halobacteria</taxon>
        <taxon>Halobacteriales</taxon>
        <taxon>Natrialbaceae</taxon>
        <taxon>Natrinema</taxon>
    </lineage>
</organism>
<keyword evidence="5" id="KW-1185">Reference proteome</keyword>
<evidence type="ECO:0000259" key="3">
    <source>
        <dbReference type="Pfam" id="PF00582"/>
    </source>
</evidence>
<feature type="domain" description="UspA" evidence="3">
    <location>
        <begin position="1"/>
        <end position="141"/>
    </location>
</feature>
<evidence type="ECO:0000313" key="5">
    <source>
        <dbReference type="Proteomes" id="UP000509241"/>
    </source>
</evidence>
<comment type="similarity">
    <text evidence="1">Belongs to the universal stress protein A family.</text>
</comment>
<dbReference type="Pfam" id="PF00582">
    <property type="entry name" value="Usp"/>
    <property type="match status" value="1"/>
</dbReference>
<dbReference type="PRINTS" id="PR01438">
    <property type="entry name" value="UNVRSLSTRESS"/>
</dbReference>
<accession>A0A7D5GGT0</accession>
<proteinExistence type="inferred from homology"/>
<evidence type="ECO:0000256" key="1">
    <source>
        <dbReference type="ARBA" id="ARBA00008791"/>
    </source>
</evidence>
<sequence length="146" mass="15875">MVRKTVVAVDGSPQASAALAYALEEFPESSITALHVVRLPEGYWTSFTDSETELPGYENAQESARELLESAEQTAAESDRELETVVETGKPAREIVDYAVENGFDQIVIGSHGRTGVDRVLLGSVSEQVVRRAPMTVAVVHEQADR</sequence>
<dbReference type="Proteomes" id="UP000509241">
    <property type="component" value="Chromosome"/>
</dbReference>
<dbReference type="AlphaFoldDB" id="A0A7D5GGT0"/>
<evidence type="ECO:0000256" key="2">
    <source>
        <dbReference type="SAM" id="Coils"/>
    </source>
</evidence>
<dbReference type="PANTHER" id="PTHR46268:SF24">
    <property type="entry name" value="UNIVERSAL STRESS PROTEIN"/>
    <property type="match status" value="1"/>
</dbReference>
<dbReference type="OrthoDB" id="105697at2157"/>
<dbReference type="InterPro" id="IPR006015">
    <property type="entry name" value="Universal_stress_UspA"/>
</dbReference>
<dbReference type="SUPFAM" id="SSF52402">
    <property type="entry name" value="Adenine nucleotide alpha hydrolases-like"/>
    <property type="match status" value="1"/>
</dbReference>